<dbReference type="SUPFAM" id="SSF53098">
    <property type="entry name" value="Ribonuclease H-like"/>
    <property type="match status" value="1"/>
</dbReference>
<dbReference type="Proteomes" id="UP000319209">
    <property type="component" value="Chromosome"/>
</dbReference>
<dbReference type="InterPro" id="IPR001584">
    <property type="entry name" value="Integrase_cat-core"/>
</dbReference>
<dbReference type="InterPro" id="IPR050900">
    <property type="entry name" value="Transposase_IS3/IS150/IS904"/>
</dbReference>
<protein>
    <submittedName>
        <fullName evidence="2">DDE-type integrase/transposase/recombinase</fullName>
    </submittedName>
</protein>
<dbReference type="RefSeq" id="WP_143381509.1">
    <property type="nucleotide sequence ID" value="NZ_CP041637.1"/>
</dbReference>
<dbReference type="Gene3D" id="3.30.420.10">
    <property type="entry name" value="Ribonuclease H-like superfamily/Ribonuclease H"/>
    <property type="match status" value="1"/>
</dbReference>
<feature type="domain" description="Integrase catalytic" evidence="1">
    <location>
        <begin position="30"/>
        <end position="144"/>
    </location>
</feature>
<dbReference type="GO" id="GO:0015074">
    <property type="term" value="P:DNA integration"/>
    <property type="evidence" value="ECO:0007669"/>
    <property type="project" value="InterPro"/>
</dbReference>
<dbReference type="PROSITE" id="PS50994">
    <property type="entry name" value="INTEGRASE"/>
    <property type="match status" value="1"/>
</dbReference>
<dbReference type="InterPro" id="IPR036397">
    <property type="entry name" value="RNaseH_sf"/>
</dbReference>
<reference evidence="2 3" key="1">
    <citation type="submission" date="2019-07" db="EMBL/GenBank/DDBJ databases">
        <title>Genome sequencing for Formosa sp. PS13.</title>
        <authorList>
            <person name="Park S.-J."/>
        </authorList>
    </citation>
    <scope>NUCLEOTIDE SEQUENCE [LARGE SCALE GENOMIC DNA]</scope>
    <source>
        <strain evidence="2 3">PS13</strain>
    </source>
</reference>
<dbReference type="OrthoDB" id="9815231at2"/>
<accession>A0A516GSZ8</accession>
<name>A0A516GSZ8_9FLAO</name>
<gene>
    <name evidence="2" type="ORF">FNB79_11860</name>
</gene>
<dbReference type="KEGG" id="fop:FNB79_11860"/>
<dbReference type="PANTHER" id="PTHR46889:SF5">
    <property type="entry name" value="INTEGRASE PROTEIN"/>
    <property type="match status" value="1"/>
</dbReference>
<dbReference type="PANTHER" id="PTHR46889">
    <property type="entry name" value="TRANSPOSASE INSF FOR INSERTION SEQUENCE IS3B-RELATED"/>
    <property type="match status" value="1"/>
</dbReference>
<proteinExistence type="predicted"/>
<dbReference type="AlphaFoldDB" id="A0A516GSZ8"/>
<dbReference type="InterPro" id="IPR012337">
    <property type="entry name" value="RNaseH-like_sf"/>
</dbReference>
<evidence type="ECO:0000313" key="2">
    <source>
        <dbReference type="EMBL" id="QDO94625.1"/>
    </source>
</evidence>
<dbReference type="Pfam" id="PF00665">
    <property type="entry name" value="rve"/>
    <property type="match status" value="1"/>
</dbReference>
<organism evidence="2 3">
    <name type="scientific">Formosa sediminum</name>
    <dbReference type="NCBI Taxonomy" id="2594004"/>
    <lineage>
        <taxon>Bacteria</taxon>
        <taxon>Pseudomonadati</taxon>
        <taxon>Bacteroidota</taxon>
        <taxon>Flavobacteriia</taxon>
        <taxon>Flavobacteriales</taxon>
        <taxon>Flavobacteriaceae</taxon>
        <taxon>Formosa</taxon>
    </lineage>
</organism>
<evidence type="ECO:0000313" key="3">
    <source>
        <dbReference type="Proteomes" id="UP000319209"/>
    </source>
</evidence>
<sequence>MLTLRKKTSARTTNSYHRFYKYNNLIKDMEITRPNQVWVNDITYIRTIKGFCYLALITDMYSRKIVGYDLSNSLELKGCVRALNKALYQAKNVKGLIHHSDRGIQYCSNVYTQILKRNKIDISIRRKSLLRKCYGRAGKWHIKR</sequence>
<evidence type="ECO:0000259" key="1">
    <source>
        <dbReference type="PROSITE" id="PS50994"/>
    </source>
</evidence>
<dbReference type="GO" id="GO:0003676">
    <property type="term" value="F:nucleic acid binding"/>
    <property type="evidence" value="ECO:0007669"/>
    <property type="project" value="InterPro"/>
</dbReference>
<dbReference type="EMBL" id="CP041637">
    <property type="protein sequence ID" value="QDO94625.1"/>
    <property type="molecule type" value="Genomic_DNA"/>
</dbReference>
<keyword evidence="3" id="KW-1185">Reference proteome</keyword>